<proteinExistence type="predicted"/>
<comment type="caution">
    <text evidence="1">The sequence shown here is derived from an EMBL/GenBank/DDBJ whole genome shotgun (WGS) entry which is preliminary data.</text>
</comment>
<evidence type="ECO:0000313" key="2">
    <source>
        <dbReference type="Proteomes" id="UP000652761"/>
    </source>
</evidence>
<organism evidence="1 2">
    <name type="scientific">Colocasia esculenta</name>
    <name type="common">Wild taro</name>
    <name type="synonym">Arum esculentum</name>
    <dbReference type="NCBI Taxonomy" id="4460"/>
    <lineage>
        <taxon>Eukaryota</taxon>
        <taxon>Viridiplantae</taxon>
        <taxon>Streptophyta</taxon>
        <taxon>Embryophyta</taxon>
        <taxon>Tracheophyta</taxon>
        <taxon>Spermatophyta</taxon>
        <taxon>Magnoliopsida</taxon>
        <taxon>Liliopsida</taxon>
        <taxon>Araceae</taxon>
        <taxon>Aroideae</taxon>
        <taxon>Colocasieae</taxon>
        <taxon>Colocasia</taxon>
    </lineage>
</organism>
<dbReference type="Pfam" id="PF03004">
    <property type="entry name" value="Transposase_24"/>
    <property type="match status" value="1"/>
</dbReference>
<reference evidence="1" key="1">
    <citation type="submission" date="2017-07" db="EMBL/GenBank/DDBJ databases">
        <title>Taro Niue Genome Assembly and Annotation.</title>
        <authorList>
            <person name="Atibalentja N."/>
            <person name="Keating K."/>
            <person name="Fields C.J."/>
        </authorList>
    </citation>
    <scope>NUCLEOTIDE SEQUENCE</scope>
    <source>
        <strain evidence="1">Niue_2</strain>
        <tissue evidence="1">Leaf</tissue>
    </source>
</reference>
<dbReference type="OrthoDB" id="629495at2759"/>
<dbReference type="Proteomes" id="UP000652761">
    <property type="component" value="Unassembled WGS sequence"/>
</dbReference>
<name>A0A843V6E3_COLES</name>
<protein>
    <submittedName>
        <fullName evidence="1">Uncharacterized protein</fullName>
    </submittedName>
</protein>
<keyword evidence="2" id="KW-1185">Reference proteome</keyword>
<sequence>MNFDVPYEDMVCGARSGSSSGRRMSSGRGSSVAPDMLGLVYVSSTYGSNFWSFFYASSSDSRLGSVYTSSSYSSKLISIYASSFYSSKIKCFRTSSFFGRCIYSARGRGCCQSIGRGRDKIEPVQASQFITRSIHAHFPGPIHRFNDFPMDIQELLYHMFMEKELKRPLTFQEVFDKTYKKKGTDQYISSRAREVVESYSQQMTEKYAREEE</sequence>
<dbReference type="EMBL" id="NMUH01001386">
    <property type="protein sequence ID" value="MQL91851.1"/>
    <property type="molecule type" value="Genomic_DNA"/>
</dbReference>
<gene>
    <name evidence="1" type="ORF">Taro_024467</name>
</gene>
<accession>A0A843V6E3</accession>
<dbReference type="AlphaFoldDB" id="A0A843V6E3"/>
<dbReference type="InterPro" id="IPR004252">
    <property type="entry name" value="Probable_transposase_24"/>
</dbReference>
<evidence type="ECO:0000313" key="1">
    <source>
        <dbReference type="EMBL" id="MQL91851.1"/>
    </source>
</evidence>